<sequence length="303" mass="33050">MMGALCKKVAAPWGALEAEAKAAEAGILFAWDLGLKDIMVEGDSQLVMLALNGSGLPASVIQKVVEGSQRCLSHFKSWRADHINRNNNRAAHLLARNALNVADCVIWVEDTPSVIELQIQNDVLLMDLVSQITMAHHPFCLLITLTLAFQLTVFFSHFASARTPTNAAPQTQDLVRSSCEHASYPNICIRTLSSYTGPAKTPKDLAQAAVKVSLSRAKRVSNYLAQVSEAKDLKISKRQRGALSDCVEQISESVEELSAALTYEDTCLDGFQGVDGKKLKSDVKRKIRNVGDSQDQSLVRLDA</sequence>
<dbReference type="AlphaFoldDB" id="A0A7N2RCW8"/>
<dbReference type="Proteomes" id="UP000594261">
    <property type="component" value="Chromosome 11"/>
</dbReference>
<name>A0A7N2RCW8_QUELO</name>
<dbReference type="FunCoup" id="A0A7N2RCW8">
    <property type="interactions" value="143"/>
</dbReference>
<dbReference type="PANTHER" id="PTHR31080">
    <property type="entry name" value="PECTINESTERASE INHIBITOR-LIKE"/>
    <property type="match status" value="1"/>
</dbReference>
<dbReference type="InterPro" id="IPR035513">
    <property type="entry name" value="Invertase/methylesterase_inhib"/>
</dbReference>
<dbReference type="EMBL" id="LRBV02000011">
    <property type="status" value="NOT_ANNOTATED_CDS"/>
    <property type="molecule type" value="Genomic_DNA"/>
</dbReference>
<dbReference type="EnsemblPlants" id="QL11p002550:mrna">
    <property type="protein sequence ID" value="QL11p002550:mrna"/>
    <property type="gene ID" value="QL11p002550"/>
</dbReference>
<dbReference type="InterPro" id="IPR012337">
    <property type="entry name" value="RNaseH-like_sf"/>
</dbReference>
<evidence type="ECO:0000259" key="3">
    <source>
        <dbReference type="SMART" id="SM00856"/>
    </source>
</evidence>
<evidence type="ECO:0000256" key="2">
    <source>
        <dbReference type="ARBA" id="ARBA00038471"/>
    </source>
</evidence>
<dbReference type="SMART" id="SM00856">
    <property type="entry name" value="PMEI"/>
    <property type="match status" value="1"/>
</dbReference>
<keyword evidence="1" id="KW-0732">Signal</keyword>
<dbReference type="Pfam" id="PF13456">
    <property type="entry name" value="RVT_3"/>
    <property type="match status" value="1"/>
</dbReference>
<evidence type="ECO:0000256" key="1">
    <source>
        <dbReference type="ARBA" id="ARBA00022729"/>
    </source>
</evidence>
<evidence type="ECO:0000313" key="5">
    <source>
        <dbReference type="Proteomes" id="UP000594261"/>
    </source>
</evidence>
<proteinExistence type="inferred from homology"/>
<comment type="similarity">
    <text evidence="2">Belongs to the PMEI family.</text>
</comment>
<dbReference type="NCBIfam" id="TIGR01614">
    <property type="entry name" value="PME_inhib"/>
    <property type="match status" value="1"/>
</dbReference>
<protein>
    <recommendedName>
        <fullName evidence="3">Pectinesterase inhibitor domain-containing protein</fullName>
    </recommendedName>
</protein>
<dbReference type="Gramene" id="QL11p002550:mrna">
    <property type="protein sequence ID" value="QL11p002550:mrna"/>
    <property type="gene ID" value="QL11p002550"/>
</dbReference>
<keyword evidence="5" id="KW-1185">Reference proteome</keyword>
<dbReference type="GO" id="GO:0004857">
    <property type="term" value="F:enzyme inhibitor activity"/>
    <property type="evidence" value="ECO:0007669"/>
    <property type="project" value="InterPro"/>
</dbReference>
<evidence type="ECO:0000313" key="4">
    <source>
        <dbReference type="EnsemblPlants" id="QL11p002550:mrna"/>
    </source>
</evidence>
<dbReference type="CDD" id="cd15798">
    <property type="entry name" value="PMEI-like_3"/>
    <property type="match status" value="1"/>
</dbReference>
<dbReference type="PANTHER" id="PTHR31080:SF110">
    <property type="entry name" value="PECTINESTERASE INHIBITOR 3"/>
    <property type="match status" value="1"/>
</dbReference>
<dbReference type="SUPFAM" id="SSF53098">
    <property type="entry name" value="Ribonuclease H-like"/>
    <property type="match status" value="1"/>
</dbReference>
<dbReference type="GO" id="GO:0004523">
    <property type="term" value="F:RNA-DNA hybrid ribonuclease activity"/>
    <property type="evidence" value="ECO:0007669"/>
    <property type="project" value="InterPro"/>
</dbReference>
<reference evidence="4" key="2">
    <citation type="submission" date="2021-01" db="UniProtKB">
        <authorList>
            <consortium name="EnsemblPlants"/>
        </authorList>
    </citation>
    <scope>IDENTIFICATION</scope>
</reference>
<dbReference type="InterPro" id="IPR036397">
    <property type="entry name" value="RNaseH_sf"/>
</dbReference>
<dbReference type="SUPFAM" id="SSF101148">
    <property type="entry name" value="Plant invertase/pectin methylesterase inhibitor"/>
    <property type="match status" value="1"/>
</dbReference>
<dbReference type="InterPro" id="IPR051955">
    <property type="entry name" value="PME_Inhibitor"/>
</dbReference>
<dbReference type="InterPro" id="IPR044730">
    <property type="entry name" value="RNase_H-like_dom_plant"/>
</dbReference>
<dbReference type="Pfam" id="PF04043">
    <property type="entry name" value="PMEI"/>
    <property type="match status" value="1"/>
</dbReference>
<dbReference type="InterPro" id="IPR002156">
    <property type="entry name" value="RNaseH_domain"/>
</dbReference>
<dbReference type="Gene3D" id="3.30.420.10">
    <property type="entry name" value="Ribonuclease H-like superfamily/Ribonuclease H"/>
    <property type="match status" value="1"/>
</dbReference>
<accession>A0A7N2RCW8</accession>
<dbReference type="CDD" id="cd06222">
    <property type="entry name" value="RNase_H_like"/>
    <property type="match status" value="1"/>
</dbReference>
<dbReference type="Gene3D" id="1.20.140.40">
    <property type="entry name" value="Invertase/pectin methylesterase inhibitor family protein"/>
    <property type="match status" value="1"/>
</dbReference>
<dbReference type="GO" id="GO:0003676">
    <property type="term" value="F:nucleic acid binding"/>
    <property type="evidence" value="ECO:0007669"/>
    <property type="project" value="InterPro"/>
</dbReference>
<dbReference type="InterPro" id="IPR006501">
    <property type="entry name" value="Pectinesterase_inhib_dom"/>
</dbReference>
<dbReference type="InParanoid" id="A0A7N2RCW8"/>
<feature type="domain" description="Pectinesterase inhibitor" evidence="3">
    <location>
        <begin position="170"/>
        <end position="300"/>
    </location>
</feature>
<reference evidence="4 5" key="1">
    <citation type="journal article" date="2016" name="G3 (Bethesda)">
        <title>First Draft Assembly and Annotation of the Genome of a California Endemic Oak Quercus lobata Nee (Fagaceae).</title>
        <authorList>
            <person name="Sork V.L."/>
            <person name="Fitz-Gibbon S.T."/>
            <person name="Puiu D."/>
            <person name="Crepeau M."/>
            <person name="Gugger P.F."/>
            <person name="Sherman R."/>
            <person name="Stevens K."/>
            <person name="Langley C.H."/>
            <person name="Pellegrini M."/>
            <person name="Salzberg S.L."/>
        </authorList>
    </citation>
    <scope>NUCLEOTIDE SEQUENCE [LARGE SCALE GENOMIC DNA]</scope>
    <source>
        <strain evidence="4 5">cv. SW786</strain>
    </source>
</reference>
<organism evidence="4 5">
    <name type="scientific">Quercus lobata</name>
    <name type="common">Valley oak</name>
    <dbReference type="NCBI Taxonomy" id="97700"/>
    <lineage>
        <taxon>Eukaryota</taxon>
        <taxon>Viridiplantae</taxon>
        <taxon>Streptophyta</taxon>
        <taxon>Embryophyta</taxon>
        <taxon>Tracheophyta</taxon>
        <taxon>Spermatophyta</taxon>
        <taxon>Magnoliopsida</taxon>
        <taxon>eudicotyledons</taxon>
        <taxon>Gunneridae</taxon>
        <taxon>Pentapetalae</taxon>
        <taxon>rosids</taxon>
        <taxon>fabids</taxon>
        <taxon>Fagales</taxon>
        <taxon>Fagaceae</taxon>
        <taxon>Quercus</taxon>
    </lineage>
</organism>